<dbReference type="InterPro" id="IPR001633">
    <property type="entry name" value="EAL_dom"/>
</dbReference>
<dbReference type="Gene3D" id="3.30.450.20">
    <property type="entry name" value="PAS domain"/>
    <property type="match status" value="1"/>
</dbReference>
<organism evidence="3 4">
    <name type="scientific">Hypericibacter adhaerens</name>
    <dbReference type="NCBI Taxonomy" id="2602016"/>
    <lineage>
        <taxon>Bacteria</taxon>
        <taxon>Pseudomonadati</taxon>
        <taxon>Pseudomonadota</taxon>
        <taxon>Alphaproteobacteria</taxon>
        <taxon>Rhodospirillales</taxon>
        <taxon>Dongiaceae</taxon>
        <taxon>Hypericibacter</taxon>
    </lineage>
</organism>
<evidence type="ECO:0000259" key="2">
    <source>
        <dbReference type="PROSITE" id="PS50883"/>
    </source>
</evidence>
<keyword evidence="4" id="KW-1185">Reference proteome</keyword>
<dbReference type="SMART" id="SM00052">
    <property type="entry name" value="EAL"/>
    <property type="match status" value="1"/>
</dbReference>
<feature type="domain" description="EAL" evidence="2">
    <location>
        <begin position="305"/>
        <end position="553"/>
    </location>
</feature>
<dbReference type="OrthoDB" id="7251575at2"/>
<evidence type="ECO:0000313" key="4">
    <source>
        <dbReference type="Proteomes" id="UP000325797"/>
    </source>
</evidence>
<proteinExistence type="predicted"/>
<dbReference type="GO" id="GO:0071111">
    <property type="term" value="F:cyclic-guanylate-specific phosphodiesterase activity"/>
    <property type="evidence" value="ECO:0007669"/>
    <property type="project" value="InterPro"/>
</dbReference>
<dbReference type="PROSITE" id="PS50883">
    <property type="entry name" value="EAL"/>
    <property type="match status" value="1"/>
</dbReference>
<dbReference type="Gene3D" id="3.20.20.450">
    <property type="entry name" value="EAL domain"/>
    <property type="match status" value="1"/>
</dbReference>
<dbReference type="EMBL" id="CP042582">
    <property type="protein sequence ID" value="QEX22578.1"/>
    <property type="molecule type" value="Genomic_DNA"/>
</dbReference>
<dbReference type="AlphaFoldDB" id="A0A5J6MY18"/>
<dbReference type="PANTHER" id="PTHR33121">
    <property type="entry name" value="CYCLIC DI-GMP PHOSPHODIESTERASE PDEF"/>
    <property type="match status" value="1"/>
</dbReference>
<dbReference type="CDD" id="cd01948">
    <property type="entry name" value="EAL"/>
    <property type="match status" value="1"/>
</dbReference>
<name>A0A5J6MY18_9PROT</name>
<evidence type="ECO:0000256" key="1">
    <source>
        <dbReference type="SAM" id="MobiDB-lite"/>
    </source>
</evidence>
<dbReference type="SUPFAM" id="SSF55785">
    <property type="entry name" value="PYP-like sensor domain (PAS domain)"/>
    <property type="match status" value="1"/>
</dbReference>
<dbReference type="InterPro" id="IPR035965">
    <property type="entry name" value="PAS-like_dom_sf"/>
</dbReference>
<keyword evidence="3" id="KW-0418">Kinase</keyword>
<sequence length="573" mass="63074">MALIRLEPVRPVTSQTIRYMAFAFAAADLLIELDAEGRVSFAIGAANIFFDEDEKTLEGRRWRDLVAEEDAPLVEALVEALDVGGRYGPVMVRLRGRRPEINRRVLFNACRLPQQPDRIACALSQLTAGAFSSVKAPVASGPNGLLNKDSLGDRTAEIVAASKALDLRLALTFLELPGLTRLKGRLDDNSARSLMQRIGAALRAGSLDGQTAGQFADEQFGYLHEADKPTQAVAHAIQKLTKEADRDGQGIVPISRTMEMSAGELSPEGIVRAVKYSIDRMAEGGTEAAVDGGLAATFDALVNATMERIDAFGRMVKHDDFKIVYQPIVTLRDKSLHHFEVLSRFEAETSPYEAIRFAEETGLVEDFDIAVLMKVCGMLEARETDPRLTVAVNISGRSLGSDLFAGLVQRELTQHPKLAKRLALEITESAEIKDLTRLDAIVQRIRQKGFEVCLDDFGAGAASFQYLRALKVDWVKIDGLYVRRVLKDQRDKAMIESLVELCRKLGVRTVAEQIETVEEAAALRAIGVELGQGWLFGRPADLPAYKPPLELPTESSDRPNLRARRAGYRESWG</sequence>
<protein>
    <submittedName>
        <fullName evidence="3">Histidine kinase</fullName>
    </submittedName>
</protein>
<dbReference type="GO" id="GO:0016301">
    <property type="term" value="F:kinase activity"/>
    <property type="evidence" value="ECO:0007669"/>
    <property type="project" value="UniProtKB-KW"/>
</dbReference>
<feature type="region of interest" description="Disordered" evidence="1">
    <location>
        <begin position="547"/>
        <end position="573"/>
    </location>
</feature>
<evidence type="ECO:0000313" key="3">
    <source>
        <dbReference type="EMBL" id="QEX22578.1"/>
    </source>
</evidence>
<dbReference type="Proteomes" id="UP000325797">
    <property type="component" value="Chromosome"/>
</dbReference>
<dbReference type="KEGG" id="hadh:FRZ61_25100"/>
<dbReference type="InterPro" id="IPR035919">
    <property type="entry name" value="EAL_sf"/>
</dbReference>
<dbReference type="PANTHER" id="PTHR33121:SF79">
    <property type="entry name" value="CYCLIC DI-GMP PHOSPHODIESTERASE PDED-RELATED"/>
    <property type="match status" value="1"/>
</dbReference>
<keyword evidence="3" id="KW-0808">Transferase</keyword>
<dbReference type="Pfam" id="PF00563">
    <property type="entry name" value="EAL"/>
    <property type="match status" value="1"/>
</dbReference>
<dbReference type="SUPFAM" id="SSF141868">
    <property type="entry name" value="EAL domain-like"/>
    <property type="match status" value="1"/>
</dbReference>
<reference evidence="3 4" key="1">
    <citation type="submission" date="2019-08" db="EMBL/GenBank/DDBJ databases">
        <title>Hyperibacter terrae gen. nov., sp. nov. and Hyperibacter viscosus sp. nov., two new members in the family Rhodospirillaceae isolated from the rhizosphere of Hypericum perforatum.</title>
        <authorList>
            <person name="Noviana Z."/>
        </authorList>
    </citation>
    <scope>NUCLEOTIDE SEQUENCE [LARGE SCALE GENOMIC DNA]</scope>
    <source>
        <strain evidence="3 4">R5959</strain>
    </source>
</reference>
<accession>A0A5J6MY18</accession>
<gene>
    <name evidence="3" type="ORF">FRZ61_25100</name>
</gene>
<dbReference type="InterPro" id="IPR050706">
    <property type="entry name" value="Cyclic-di-GMP_PDE-like"/>
</dbReference>